<evidence type="ECO:0000313" key="1">
    <source>
        <dbReference type="EMBL" id="QAY05748.1"/>
    </source>
</evidence>
<reference evidence="1 2" key="1">
    <citation type="submission" date="2019-01" db="EMBL/GenBank/DDBJ databases">
        <authorList>
            <person name="Braley A."/>
            <person name="Cevasco M.E."/>
            <person name="Cornely K.A."/>
            <person name="Deaver S."/>
            <person name="Easterwood J.C."/>
            <person name="Korey C.A."/>
            <person name="Neely M."/>
            <person name="Reyna N."/>
            <person name="Tobiason D."/>
            <person name="Wilczek M."/>
            <person name="Molloy S.D."/>
            <person name="Garlena R.A."/>
            <person name="Russell D.A."/>
            <person name="Pope W.H."/>
            <person name="Jacobs-Sera D."/>
            <person name="Hatfull G.F."/>
        </authorList>
    </citation>
    <scope>NUCLEOTIDE SEQUENCE [LARGE SCALE GENOMIC DNA]</scope>
</reference>
<evidence type="ECO:0008006" key="3">
    <source>
        <dbReference type="Google" id="ProtNLM"/>
    </source>
</evidence>
<protein>
    <recommendedName>
        <fullName evidence="3">HK97 gp10 family phage protein</fullName>
    </recommendedName>
</protein>
<name>A0A411BVW8_9CAUD</name>
<keyword evidence="2" id="KW-1185">Reference proteome</keyword>
<dbReference type="KEGG" id="vg:77929204"/>
<dbReference type="EMBL" id="MK359313">
    <property type="protein sequence ID" value="QAY05748.1"/>
    <property type="molecule type" value="Genomic_DNA"/>
</dbReference>
<evidence type="ECO:0000313" key="2">
    <source>
        <dbReference type="Proteomes" id="UP000290746"/>
    </source>
</evidence>
<organism evidence="1 2">
    <name type="scientific">Gordonia phage Vasanti</name>
    <dbReference type="NCBI Taxonomy" id="2502431"/>
    <lineage>
        <taxon>Viruses</taxon>
        <taxon>Duplodnaviria</taxon>
        <taxon>Heunggongvirae</taxon>
        <taxon>Uroviricota</taxon>
        <taxon>Caudoviricetes</taxon>
        <taxon>Attisvirus</taxon>
        <taxon>Attisvirus vasanti</taxon>
    </lineage>
</organism>
<dbReference type="Proteomes" id="UP000290746">
    <property type="component" value="Segment"/>
</dbReference>
<sequence length="109" mass="12234">MIPAQWSLNVDMARAAAEGVRRGGELILDEAKQRAPSLTGELRESGEVREISADGVRVTFTAPHARRQHNVDYEHPRGGERNFLENAQEHVRPQLEQLVAAEIRSRLGR</sequence>
<accession>A0A411BVW8</accession>
<dbReference type="GeneID" id="77929204"/>
<dbReference type="RefSeq" id="YP_010653370.1">
    <property type="nucleotide sequence ID" value="NC_070797.1"/>
</dbReference>
<gene>
    <name evidence="1" type="primary">10</name>
    <name evidence="1" type="ORF">SEA_VASANTI_10</name>
</gene>
<proteinExistence type="predicted"/>